<keyword evidence="3" id="KW-1185">Reference proteome</keyword>
<reference evidence="2 3" key="1">
    <citation type="journal article" date="2008" name="BMC Genomics">
        <title>The genome sequence of the fish pathogen Aliivibrio salmonicida strain LFI1238 shows extensive evidence of gene decay.</title>
        <authorList>
            <person name="Hjerde E."/>
            <person name="Lorentzen M.S."/>
            <person name="Holden M.T."/>
            <person name="Seeger K."/>
            <person name="Paulsen S."/>
            <person name="Bason N."/>
            <person name="Churcher C."/>
            <person name="Harris D."/>
            <person name="Norbertczak H."/>
            <person name="Quail M.A."/>
            <person name="Sanders S."/>
            <person name="Thurston S."/>
            <person name="Parkhill J."/>
            <person name="Willassen N.P."/>
            <person name="Thomson N.R."/>
        </authorList>
    </citation>
    <scope>NUCLEOTIDE SEQUENCE [LARGE SCALE GENOMIC DNA]</scope>
    <source>
        <strain evidence="2 3">LFI1238</strain>
    </source>
</reference>
<feature type="transmembrane region" description="Helical" evidence="1">
    <location>
        <begin position="105"/>
        <end position="128"/>
    </location>
</feature>
<evidence type="ECO:0000256" key="1">
    <source>
        <dbReference type="SAM" id="Phobius"/>
    </source>
</evidence>
<keyword evidence="1" id="KW-0472">Membrane</keyword>
<keyword evidence="1" id="KW-1133">Transmembrane helix</keyword>
<proteinExistence type="predicted"/>
<dbReference type="eggNOG" id="ENOG5030TF7">
    <property type="taxonomic scope" value="Bacteria"/>
</dbReference>
<dbReference type="HOGENOM" id="CLU_153826_0_0_6"/>
<feature type="transmembrane region" description="Helical" evidence="1">
    <location>
        <begin position="61"/>
        <end position="84"/>
    </location>
</feature>
<keyword evidence="1" id="KW-0812">Transmembrane</keyword>
<evidence type="ECO:0000313" key="2">
    <source>
        <dbReference type="EMBL" id="CAQ81168.1"/>
    </source>
</evidence>
<name>B6ER38_ALISL</name>
<accession>B6ER38</accession>
<protein>
    <submittedName>
        <fullName evidence="2">Membrane protein</fullName>
    </submittedName>
</protein>
<gene>
    <name evidence="2" type="ordered locus">VSAL_II0414</name>
</gene>
<sequence>MIDIIYKIVALSLLVCPLIFIMTNIYLTIKLRSKKYELINNIANHAPEKFREKAFLVMDNLMPWVAGSAIGYVWFSYPILRFVWGIQKSEVSQWKIGIKKEMGSIYFIYWISIMCANVGIFSILVVIVDEFLIS</sequence>
<dbReference type="KEGG" id="vsa:VSAL_II0414"/>
<feature type="transmembrane region" description="Helical" evidence="1">
    <location>
        <begin position="9"/>
        <end position="29"/>
    </location>
</feature>
<dbReference type="EMBL" id="FM178380">
    <property type="protein sequence ID" value="CAQ81168.1"/>
    <property type="molecule type" value="Genomic_DNA"/>
</dbReference>
<organism evidence="2 3">
    <name type="scientific">Aliivibrio salmonicida (strain LFI1238)</name>
    <name type="common">Vibrio salmonicida (strain LFI1238)</name>
    <dbReference type="NCBI Taxonomy" id="316275"/>
    <lineage>
        <taxon>Bacteria</taxon>
        <taxon>Pseudomonadati</taxon>
        <taxon>Pseudomonadota</taxon>
        <taxon>Gammaproteobacteria</taxon>
        <taxon>Vibrionales</taxon>
        <taxon>Vibrionaceae</taxon>
        <taxon>Aliivibrio</taxon>
    </lineage>
</organism>
<evidence type="ECO:0000313" key="3">
    <source>
        <dbReference type="Proteomes" id="UP000001730"/>
    </source>
</evidence>
<dbReference type="AlphaFoldDB" id="B6ER38"/>
<dbReference type="Proteomes" id="UP000001730">
    <property type="component" value="Chromosome 2"/>
</dbReference>